<evidence type="ECO:0000313" key="1">
    <source>
        <dbReference type="EMBL" id="HGG00117.1"/>
    </source>
</evidence>
<dbReference type="InterPro" id="IPR027417">
    <property type="entry name" value="P-loop_NTPase"/>
</dbReference>
<proteinExistence type="predicted"/>
<name>A0A7C3VIE9_9CYAN</name>
<sequence length="449" mass="50655">MTPDIRQFYRATDPGKGLIVSNAEDKKYYIDFSDVRGGDIIEKLKQKITFFSPDAPTCALFTGHIGCGKSTELLRLKMELETQGFHVVYFESSEDLALGDVDIVDVLLAIARRISQSLTSITLDEPSKLKELLQRTGRILNAEIQGVKGNIPGVGEVGLGVDGNKFTLALGIGEITAKVKNDSVLRERLNQFLGPQTSQLLDAINTELLEPAISRLQKQGKKGLVAIVDNLDRIDNRAKPGGKPQQEYLFVDGGEYLSKLHCHLVYTMPLALKFSNSYGNLTQRFEDPKVLPMVPVQFPNGSPHEEGMALLRQMVLARAFPDLEAHERLNAIPEIFDSPATLDRLCCISGGHVRDLLKLLNAWIMEEMQFRLSSDKLEKVIRACRNEMTIPISDEEWELLRQVRHRKKVRDDRGYQQLIRSRFVFEYRDGSDVWFDVNPILAEAKEMQL</sequence>
<protein>
    <submittedName>
        <fullName evidence="1">ATP-binding protein</fullName>
    </submittedName>
</protein>
<gene>
    <name evidence="1" type="ORF">ENR15_05500</name>
</gene>
<dbReference type="GO" id="GO:0005524">
    <property type="term" value="F:ATP binding"/>
    <property type="evidence" value="ECO:0007669"/>
    <property type="project" value="UniProtKB-KW"/>
</dbReference>
<comment type="caution">
    <text evidence="1">The sequence shown here is derived from an EMBL/GenBank/DDBJ whole genome shotgun (WGS) entry which is preliminary data.</text>
</comment>
<accession>A0A7C3VIE9</accession>
<keyword evidence="1" id="KW-0067">ATP-binding</keyword>
<keyword evidence="1" id="KW-0547">Nucleotide-binding</keyword>
<reference evidence="1" key="1">
    <citation type="journal article" date="2020" name="mSystems">
        <title>Genome- and Community-Level Interaction Insights into Carbon Utilization and Element Cycling Functions of Hydrothermarchaeota in Hydrothermal Sediment.</title>
        <authorList>
            <person name="Zhou Z."/>
            <person name="Liu Y."/>
            <person name="Xu W."/>
            <person name="Pan J."/>
            <person name="Luo Z.H."/>
            <person name="Li M."/>
        </authorList>
    </citation>
    <scope>NUCLEOTIDE SEQUENCE [LARGE SCALE GENOMIC DNA]</scope>
    <source>
        <strain evidence="1">SpSt-374</strain>
    </source>
</reference>
<dbReference type="SUPFAM" id="SSF52540">
    <property type="entry name" value="P-loop containing nucleoside triphosphate hydrolases"/>
    <property type="match status" value="2"/>
</dbReference>
<dbReference type="AlphaFoldDB" id="A0A7C3VIE9"/>
<organism evidence="1">
    <name type="scientific">Planktothricoides sp. SpSt-374</name>
    <dbReference type="NCBI Taxonomy" id="2282167"/>
    <lineage>
        <taxon>Bacteria</taxon>
        <taxon>Bacillati</taxon>
        <taxon>Cyanobacteriota</taxon>
        <taxon>Cyanophyceae</taxon>
        <taxon>Oscillatoriophycideae</taxon>
        <taxon>Oscillatoriales</taxon>
        <taxon>Oscillatoriaceae</taxon>
        <taxon>Planktothricoides</taxon>
    </lineage>
</organism>
<dbReference type="EMBL" id="DSPX01000050">
    <property type="protein sequence ID" value="HGG00117.1"/>
    <property type="molecule type" value="Genomic_DNA"/>
</dbReference>